<evidence type="ECO:0000259" key="9">
    <source>
        <dbReference type="PROSITE" id="PS50929"/>
    </source>
</evidence>
<sequence>MSLIQLLLRKSWHTLAVTILTSLVSGASSTGLIAMTNKVLNSGKLGEVEVVGSFIYLCLLMLIANILSQVLIAKFSQSTIFDMRVQISRRILASPLQQLEMIGGHRLLATLTNDVQSVSTALSGLPSLCTNLAIVICCLFYLSMLSLSVFLIVVGSMALGILSLQVIIARGRNLFKLAREEQDQLFNHFRAIVNGIKELKLNSTRRQTFFYDDLVATGVKYREHMISGATYFAMASSFGLLTLFTTIGILLFVIPRLVEITPSILSGYALVLIYIVIPLNSVLNFSPVLSKAKIALDKVESLGLALVPQANEMSFSDLRNKQFSSNSIRLSEVTHDYGWEKDGSGFMLGPLSLFVKPGELIFIIGGNGSGKSTLAKLLTGLYEPKSGQIYFGTECINTENRDSYRQFFSTVFSDFYLFERLIGLEDPNCEQQVNEYLIRLQLDHKVKICDGKLSTTALSQGQRKRLALLNAYLEDRSVYLFDEWAADQDPIFKDVFYTQLLPELQGKGKTVLVISHDDRYFHIADRVIRLEEGRLKENIKV</sequence>
<dbReference type="RefSeq" id="WP_027840656.1">
    <property type="nucleotide sequence ID" value="NZ_LMTZ01000001.1"/>
</dbReference>
<dbReference type="CDD" id="cd03228">
    <property type="entry name" value="ABCC_MRP_Like"/>
    <property type="match status" value="1"/>
</dbReference>
<dbReference type="PANTHER" id="PTHR24221">
    <property type="entry name" value="ATP-BINDING CASSETTE SUB-FAMILY B"/>
    <property type="match status" value="1"/>
</dbReference>
<dbReference type="InterPro" id="IPR027417">
    <property type="entry name" value="P-loop_NTPase"/>
</dbReference>
<feature type="transmembrane region" description="Helical" evidence="7">
    <location>
        <begin position="260"/>
        <end position="283"/>
    </location>
</feature>
<dbReference type="Pfam" id="PF00005">
    <property type="entry name" value="ABC_tran"/>
    <property type="match status" value="1"/>
</dbReference>
<feature type="transmembrane region" description="Helical" evidence="7">
    <location>
        <begin position="12"/>
        <end position="34"/>
    </location>
</feature>
<feature type="transmembrane region" description="Helical" evidence="7">
    <location>
        <begin position="121"/>
        <end position="142"/>
    </location>
</feature>
<evidence type="ECO:0000313" key="11">
    <source>
        <dbReference type="Proteomes" id="UP000053372"/>
    </source>
</evidence>
<keyword evidence="6 7" id="KW-0472">Membrane</keyword>
<keyword evidence="3" id="KW-0547">Nucleotide-binding</keyword>
<keyword evidence="2 7" id="KW-0812">Transmembrane</keyword>
<dbReference type="OrthoDB" id="846150at2"/>
<dbReference type="GO" id="GO:0140359">
    <property type="term" value="F:ABC-type transporter activity"/>
    <property type="evidence" value="ECO:0007669"/>
    <property type="project" value="InterPro"/>
</dbReference>
<dbReference type="PROSITE" id="PS50893">
    <property type="entry name" value="ABC_TRANSPORTER_2"/>
    <property type="match status" value="1"/>
</dbReference>
<dbReference type="InterPro" id="IPR039421">
    <property type="entry name" value="Type_1_exporter"/>
</dbReference>
<dbReference type="SMART" id="SM00382">
    <property type="entry name" value="AAA"/>
    <property type="match status" value="1"/>
</dbReference>
<dbReference type="InterPro" id="IPR017871">
    <property type="entry name" value="ABC_transporter-like_CS"/>
</dbReference>
<dbReference type="SUPFAM" id="SSF52540">
    <property type="entry name" value="P-loop containing nucleoside triphosphate hydrolases"/>
    <property type="match status" value="1"/>
</dbReference>
<dbReference type="PANTHER" id="PTHR24221:SF654">
    <property type="entry name" value="ATP-BINDING CASSETTE SUB-FAMILY B MEMBER 6"/>
    <property type="match status" value="1"/>
</dbReference>
<dbReference type="SUPFAM" id="SSF90123">
    <property type="entry name" value="ABC transporter transmembrane region"/>
    <property type="match status" value="1"/>
</dbReference>
<dbReference type="InterPro" id="IPR005898">
    <property type="entry name" value="Cyc_pep_transpt_SyrD/YojI"/>
</dbReference>
<keyword evidence="5 7" id="KW-1133">Transmembrane helix</keyword>
<dbReference type="NCBIfam" id="TIGR01194">
    <property type="entry name" value="cyc_pep_trnsptr"/>
    <property type="match status" value="1"/>
</dbReference>
<dbReference type="Gene3D" id="1.20.1560.10">
    <property type="entry name" value="ABC transporter type 1, transmembrane domain"/>
    <property type="match status" value="1"/>
</dbReference>
<evidence type="ECO:0000256" key="2">
    <source>
        <dbReference type="ARBA" id="ARBA00022692"/>
    </source>
</evidence>
<proteinExistence type="predicted"/>
<evidence type="ECO:0000256" key="1">
    <source>
        <dbReference type="ARBA" id="ARBA00004651"/>
    </source>
</evidence>
<dbReference type="Gene3D" id="3.40.50.300">
    <property type="entry name" value="P-loop containing nucleotide triphosphate hydrolases"/>
    <property type="match status" value="1"/>
</dbReference>
<evidence type="ECO:0000256" key="6">
    <source>
        <dbReference type="ARBA" id="ARBA00023136"/>
    </source>
</evidence>
<comment type="caution">
    <text evidence="10">The sequence shown here is derived from an EMBL/GenBank/DDBJ whole genome shotgun (WGS) entry which is preliminary data.</text>
</comment>
<dbReference type="GO" id="GO:1904680">
    <property type="term" value="F:peptide transmembrane transporter activity"/>
    <property type="evidence" value="ECO:0007669"/>
    <property type="project" value="InterPro"/>
</dbReference>
<dbReference type="GO" id="GO:0016887">
    <property type="term" value="F:ATP hydrolysis activity"/>
    <property type="evidence" value="ECO:0007669"/>
    <property type="project" value="InterPro"/>
</dbReference>
<evidence type="ECO:0000256" key="7">
    <source>
        <dbReference type="SAM" id="Phobius"/>
    </source>
</evidence>
<dbReference type="AlphaFoldDB" id="A0A0V8A162"/>
<organism evidence="10 11">
    <name type="scientific">Mastigocoleus testarum BC008</name>
    <dbReference type="NCBI Taxonomy" id="371196"/>
    <lineage>
        <taxon>Bacteria</taxon>
        <taxon>Bacillati</taxon>
        <taxon>Cyanobacteriota</taxon>
        <taxon>Cyanophyceae</taxon>
        <taxon>Nostocales</taxon>
        <taxon>Hapalosiphonaceae</taxon>
        <taxon>Mastigocoleus</taxon>
    </lineage>
</organism>
<dbReference type="InterPro" id="IPR036640">
    <property type="entry name" value="ABC1_TM_sf"/>
</dbReference>
<evidence type="ECO:0000256" key="4">
    <source>
        <dbReference type="ARBA" id="ARBA00022840"/>
    </source>
</evidence>
<evidence type="ECO:0000256" key="5">
    <source>
        <dbReference type="ARBA" id="ARBA00022989"/>
    </source>
</evidence>
<feature type="transmembrane region" description="Helical" evidence="7">
    <location>
        <begin position="148"/>
        <end position="169"/>
    </location>
</feature>
<dbReference type="InterPro" id="IPR003439">
    <property type="entry name" value="ABC_transporter-like_ATP-bd"/>
</dbReference>
<dbReference type="PROSITE" id="PS00211">
    <property type="entry name" value="ABC_TRANSPORTER_1"/>
    <property type="match status" value="1"/>
</dbReference>
<evidence type="ECO:0000259" key="8">
    <source>
        <dbReference type="PROSITE" id="PS50893"/>
    </source>
</evidence>
<dbReference type="Pfam" id="PF00664">
    <property type="entry name" value="ABC_membrane"/>
    <property type="match status" value="1"/>
</dbReference>
<protein>
    <submittedName>
        <fullName evidence="10">ABC transporter ATP-binding protein</fullName>
    </submittedName>
</protein>
<evidence type="ECO:0000256" key="3">
    <source>
        <dbReference type="ARBA" id="ARBA00022741"/>
    </source>
</evidence>
<dbReference type="Proteomes" id="UP000053372">
    <property type="component" value="Unassembled WGS sequence"/>
</dbReference>
<dbReference type="GO" id="GO:0034040">
    <property type="term" value="F:ATPase-coupled lipid transmembrane transporter activity"/>
    <property type="evidence" value="ECO:0007669"/>
    <property type="project" value="TreeGrafter"/>
</dbReference>
<evidence type="ECO:0000313" key="10">
    <source>
        <dbReference type="EMBL" id="KST70367.1"/>
    </source>
</evidence>
<comment type="subcellular location">
    <subcellularLocation>
        <location evidence="1">Cell membrane</location>
        <topology evidence="1">Multi-pass membrane protein</topology>
    </subcellularLocation>
</comment>
<dbReference type="EMBL" id="LMTZ01000001">
    <property type="protein sequence ID" value="KST70367.1"/>
    <property type="molecule type" value="Genomic_DNA"/>
</dbReference>
<accession>A0A0V8A162</accession>
<gene>
    <name evidence="10" type="ORF">BC008_45035</name>
</gene>
<feature type="transmembrane region" description="Helical" evidence="7">
    <location>
        <begin position="54"/>
        <end position="73"/>
    </location>
</feature>
<dbReference type="InterPro" id="IPR003593">
    <property type="entry name" value="AAA+_ATPase"/>
</dbReference>
<feature type="transmembrane region" description="Helical" evidence="7">
    <location>
        <begin position="230"/>
        <end position="254"/>
    </location>
</feature>
<dbReference type="GO" id="GO:0005524">
    <property type="term" value="F:ATP binding"/>
    <property type="evidence" value="ECO:0007669"/>
    <property type="project" value="UniProtKB-KW"/>
</dbReference>
<reference evidence="10 11" key="1">
    <citation type="journal article" date="2015" name="Genome Announc.">
        <title>Draft Genome of the Euendolithic (true boring) Cyanobacterium Mastigocoleus testarum strain BC008.</title>
        <authorList>
            <person name="Guida B.S."/>
            <person name="Garcia-Pichel F."/>
        </authorList>
    </citation>
    <scope>NUCLEOTIDE SEQUENCE [LARGE SCALE GENOMIC DNA]</scope>
    <source>
        <strain evidence="10 11">BC008</strain>
    </source>
</reference>
<dbReference type="GO" id="GO:0005886">
    <property type="term" value="C:plasma membrane"/>
    <property type="evidence" value="ECO:0007669"/>
    <property type="project" value="UniProtKB-SubCell"/>
</dbReference>
<feature type="domain" description="ABC transmembrane type-1" evidence="9">
    <location>
        <begin position="15"/>
        <end position="291"/>
    </location>
</feature>
<dbReference type="InterPro" id="IPR011527">
    <property type="entry name" value="ABC1_TM_dom"/>
</dbReference>
<dbReference type="GO" id="GO:0015833">
    <property type="term" value="P:peptide transport"/>
    <property type="evidence" value="ECO:0007669"/>
    <property type="project" value="InterPro"/>
</dbReference>
<keyword evidence="11" id="KW-1185">Reference proteome</keyword>
<dbReference type="PROSITE" id="PS50929">
    <property type="entry name" value="ABC_TM1F"/>
    <property type="match status" value="1"/>
</dbReference>
<name>A0A0V8A162_9CYAN</name>
<feature type="domain" description="ABC transporter" evidence="8">
    <location>
        <begin position="328"/>
        <end position="541"/>
    </location>
</feature>
<keyword evidence="4 10" id="KW-0067">ATP-binding</keyword>